<proteinExistence type="predicted"/>
<gene>
    <name evidence="2" type="ORF">FDZ14_34345</name>
</gene>
<feature type="domain" description="HTH cro/C1-type" evidence="1">
    <location>
        <begin position="30"/>
        <end position="86"/>
    </location>
</feature>
<dbReference type="EMBL" id="CP045274">
    <property type="protein sequence ID" value="QJX81179.1"/>
    <property type="molecule type" value="Genomic_DNA"/>
</dbReference>
<dbReference type="Gene3D" id="3.30.450.180">
    <property type="match status" value="1"/>
</dbReference>
<evidence type="ECO:0000259" key="1">
    <source>
        <dbReference type="SMART" id="SM00530"/>
    </source>
</evidence>
<dbReference type="InterPro" id="IPR001387">
    <property type="entry name" value="Cro/C1-type_HTH"/>
</dbReference>
<dbReference type="Pfam" id="PF17765">
    <property type="entry name" value="MLTR_LBD"/>
    <property type="match status" value="1"/>
</dbReference>
<dbReference type="SMART" id="SM00530">
    <property type="entry name" value="HTH_XRE"/>
    <property type="match status" value="1"/>
</dbReference>
<geneLocation type="plasmid" evidence="3">
    <name>pfdu301b</name>
</geneLocation>
<protein>
    <submittedName>
        <fullName evidence="2">Helix-turn-helix domain-containing protein</fullName>
    </submittedName>
</protein>
<dbReference type="GO" id="GO:0003677">
    <property type="term" value="F:DNA binding"/>
    <property type="evidence" value="ECO:0007669"/>
    <property type="project" value="InterPro"/>
</dbReference>
<name>A0A6M6E7R9_PRIMG</name>
<dbReference type="CDD" id="cd00093">
    <property type="entry name" value="HTH_XRE"/>
    <property type="match status" value="1"/>
</dbReference>
<dbReference type="InterPro" id="IPR010982">
    <property type="entry name" value="Lambda_DNA-bd_dom_sf"/>
</dbReference>
<dbReference type="Pfam" id="PF13560">
    <property type="entry name" value="HTH_31"/>
    <property type="match status" value="1"/>
</dbReference>
<dbReference type="AlphaFoldDB" id="A0A6M6E7R9"/>
<evidence type="ECO:0000313" key="3">
    <source>
        <dbReference type="Proteomes" id="UP000501076"/>
    </source>
</evidence>
<dbReference type="Gene3D" id="1.10.260.40">
    <property type="entry name" value="lambda repressor-like DNA-binding domains"/>
    <property type="match status" value="1"/>
</dbReference>
<dbReference type="Proteomes" id="UP000501076">
    <property type="component" value="Plasmid pFDU301B"/>
</dbReference>
<evidence type="ECO:0000313" key="2">
    <source>
        <dbReference type="EMBL" id="QJX81179.1"/>
    </source>
</evidence>
<dbReference type="InterPro" id="IPR041413">
    <property type="entry name" value="MLTR_LBD"/>
</dbReference>
<reference evidence="2 3" key="1">
    <citation type="submission" date="2019-10" db="EMBL/GenBank/DDBJ databases">
        <title>Complete genome sequences for adaption low water activity.</title>
        <authorList>
            <person name="Zhao L."/>
            <person name="Zhong J."/>
        </authorList>
    </citation>
    <scope>NUCLEOTIDE SEQUENCE [LARGE SCALE GENOMIC DNA]</scope>
    <source>
        <strain evidence="2 3">FDU301</strain>
        <plasmid evidence="3">pfdu301b</plasmid>
    </source>
</reference>
<dbReference type="PANTHER" id="PTHR35010">
    <property type="entry name" value="BLL4672 PROTEIN-RELATED"/>
    <property type="match status" value="1"/>
</dbReference>
<organism evidence="2 3">
    <name type="scientific">Priestia megaterium</name>
    <name type="common">Bacillus megaterium</name>
    <dbReference type="NCBI Taxonomy" id="1404"/>
    <lineage>
        <taxon>Bacteria</taxon>
        <taxon>Bacillati</taxon>
        <taxon>Bacillota</taxon>
        <taxon>Bacilli</taxon>
        <taxon>Bacillales</taxon>
        <taxon>Bacillaceae</taxon>
        <taxon>Priestia</taxon>
    </lineage>
</organism>
<accession>A0A6M6E7R9</accession>
<keyword evidence="2" id="KW-0614">Plasmid</keyword>
<sequence>MSIEKEKKKQLGKFLKSKRDKLSPIDFGITIGKRRKTSGLRREELAQLAGVGLTWYTWLEQGRDIQVSTQVLESISRVLNLNNEERKHIYLLANHQIPLEMKGNVENSLHPVVKNFIDHLEDCPVYVTNEKWDIISWNSIACKVFGDFTKMSEKERNAVWRCFCSVEYKSLLVNWEDHAKRLLAQFRGTTNRFIGEEWFGNLVNDLKNNSREFSQWWGDQEISGTPIGEKEIRHPYVGTLFMEHMTLQVYDSPDLKLTVYRPLEKEDTIKKVKKLLNK</sequence>
<dbReference type="RefSeq" id="WP_171779161.1">
    <property type="nucleotide sequence ID" value="NZ_CP045274.1"/>
</dbReference>
<dbReference type="SUPFAM" id="SSF47413">
    <property type="entry name" value="lambda repressor-like DNA-binding domains"/>
    <property type="match status" value="1"/>
</dbReference>